<dbReference type="InterPro" id="IPR011867">
    <property type="entry name" value="ModB_ABC"/>
</dbReference>
<keyword evidence="8 12" id="KW-1133">Transmembrane helix</keyword>
<dbReference type="InterPro" id="IPR035906">
    <property type="entry name" value="MetI-like_sf"/>
</dbReference>
<evidence type="ECO:0000256" key="1">
    <source>
        <dbReference type="ARBA" id="ARBA00002949"/>
    </source>
</evidence>
<evidence type="ECO:0000256" key="5">
    <source>
        <dbReference type="ARBA" id="ARBA00022448"/>
    </source>
</evidence>
<dbReference type="PROSITE" id="PS50928">
    <property type="entry name" value="ABC_TM1"/>
    <property type="match status" value="1"/>
</dbReference>
<comment type="similarity">
    <text evidence="12">Belongs to the binding-protein-dependent transport system permease family.</text>
</comment>
<keyword evidence="6" id="KW-0500">Molybdenum</keyword>
<accession>A0A6J4VWN0</accession>
<keyword evidence="9" id="KW-0764">Sulfate transport</keyword>
<comment type="subcellular location">
    <subcellularLocation>
        <location evidence="2 12">Cell membrane</location>
        <topology evidence="2 12">Multi-pass membrane protein</topology>
    </subcellularLocation>
</comment>
<evidence type="ECO:0000256" key="2">
    <source>
        <dbReference type="ARBA" id="ARBA00004651"/>
    </source>
</evidence>
<dbReference type="Gene3D" id="1.10.3720.10">
    <property type="entry name" value="MetI-like"/>
    <property type="match status" value="1"/>
</dbReference>
<evidence type="ECO:0000256" key="8">
    <source>
        <dbReference type="ARBA" id="ARBA00022989"/>
    </source>
</evidence>
<dbReference type="GO" id="GO:0015098">
    <property type="term" value="F:molybdate ion transmembrane transporter activity"/>
    <property type="evidence" value="ECO:0007669"/>
    <property type="project" value="InterPro"/>
</dbReference>
<dbReference type="InterPro" id="IPR006469">
    <property type="entry name" value="NifC_ABC_porter"/>
</dbReference>
<name>A0A6J4VWN0_9BACT</name>
<dbReference type="GO" id="GO:0015419">
    <property type="term" value="F:ABC-type sulfate transporter activity"/>
    <property type="evidence" value="ECO:0007669"/>
    <property type="project" value="InterPro"/>
</dbReference>
<evidence type="ECO:0000256" key="11">
    <source>
        <dbReference type="ARBA" id="ARBA00025323"/>
    </source>
</evidence>
<evidence type="ECO:0000256" key="7">
    <source>
        <dbReference type="ARBA" id="ARBA00022692"/>
    </source>
</evidence>
<keyword evidence="7 12" id="KW-0812">Transmembrane</keyword>
<keyword evidence="10 12" id="KW-0472">Membrane</keyword>
<feature type="transmembrane region" description="Helical" evidence="12">
    <location>
        <begin position="42"/>
        <end position="61"/>
    </location>
</feature>
<keyword evidence="5 12" id="KW-0813">Transport</keyword>
<comment type="function">
    <text evidence="1">Part of the binding-protein-dependent transport system for molybdenum; probably responsible for the translocation of the substrate across the membrane.</text>
</comment>
<proteinExistence type="inferred from homology"/>
<evidence type="ECO:0000256" key="13">
    <source>
        <dbReference type="SAM" id="MobiDB-lite"/>
    </source>
</evidence>
<dbReference type="NCBIfam" id="TIGR02141">
    <property type="entry name" value="modB_ABC"/>
    <property type="match status" value="1"/>
</dbReference>
<feature type="transmembrane region" description="Helical" evidence="12">
    <location>
        <begin position="117"/>
        <end position="138"/>
    </location>
</feature>
<evidence type="ECO:0000313" key="15">
    <source>
        <dbReference type="EMBL" id="CAA9587944.1"/>
    </source>
</evidence>
<comment type="function">
    <text evidence="11">Part of the ABC transporter complex CysAWTP (TC 3.A.1.6.1) involved in sulfate/thiosulfate import. Probably responsible for the translocation of the substrate across the membrane.</text>
</comment>
<comment type="subunit">
    <text evidence="3">The complex is composed of two ATP-binding proteins (CysA), two transmembrane proteins (CysT and CysW) and a solute-binding protein (CysP).</text>
</comment>
<organism evidence="15">
    <name type="scientific">uncultured Thermomicrobiales bacterium</name>
    <dbReference type="NCBI Taxonomy" id="1645740"/>
    <lineage>
        <taxon>Bacteria</taxon>
        <taxon>Pseudomonadati</taxon>
        <taxon>Thermomicrobiota</taxon>
        <taxon>Thermomicrobia</taxon>
        <taxon>Thermomicrobiales</taxon>
        <taxon>environmental samples</taxon>
    </lineage>
</organism>
<feature type="transmembrane region" description="Helical" evidence="12">
    <location>
        <begin position="81"/>
        <end position="105"/>
    </location>
</feature>
<feature type="region of interest" description="Disordered" evidence="13">
    <location>
        <begin position="1"/>
        <end position="21"/>
    </location>
</feature>
<feature type="domain" description="ABC transmembrane type-1" evidence="14">
    <location>
        <begin position="79"/>
        <end position="292"/>
    </location>
</feature>
<dbReference type="GO" id="GO:0005886">
    <property type="term" value="C:plasma membrane"/>
    <property type="evidence" value="ECO:0007669"/>
    <property type="project" value="UniProtKB-SubCell"/>
</dbReference>
<dbReference type="AlphaFoldDB" id="A0A6J4VWN0"/>
<dbReference type="CDD" id="cd06261">
    <property type="entry name" value="TM_PBP2"/>
    <property type="match status" value="1"/>
</dbReference>
<dbReference type="NCBIfam" id="TIGR01581">
    <property type="entry name" value="Mo_ABC_porter"/>
    <property type="match status" value="1"/>
</dbReference>
<dbReference type="PANTHER" id="PTHR30406">
    <property type="entry name" value="SULFATE TRANSPORT SYSTEM PERMEASE PROTEIN"/>
    <property type="match status" value="1"/>
</dbReference>
<dbReference type="Pfam" id="PF00528">
    <property type="entry name" value="BPD_transp_1"/>
    <property type="match status" value="1"/>
</dbReference>
<dbReference type="EMBL" id="CADCWN010000341">
    <property type="protein sequence ID" value="CAA9587944.1"/>
    <property type="molecule type" value="Genomic_DNA"/>
</dbReference>
<evidence type="ECO:0000256" key="10">
    <source>
        <dbReference type="ARBA" id="ARBA00023136"/>
    </source>
</evidence>
<gene>
    <name evidence="15" type="ORF">AVDCRST_MAG18-4245</name>
</gene>
<evidence type="ECO:0000256" key="12">
    <source>
        <dbReference type="RuleBase" id="RU363032"/>
    </source>
</evidence>
<evidence type="ECO:0000256" key="9">
    <source>
        <dbReference type="ARBA" id="ARBA00023032"/>
    </source>
</evidence>
<feature type="transmembrane region" description="Helical" evidence="12">
    <location>
        <begin position="214"/>
        <end position="238"/>
    </location>
</feature>
<feature type="transmembrane region" description="Helical" evidence="12">
    <location>
        <begin position="164"/>
        <end position="186"/>
    </location>
</feature>
<evidence type="ECO:0000259" key="14">
    <source>
        <dbReference type="PROSITE" id="PS50928"/>
    </source>
</evidence>
<sequence>MTTQPPTPARPLAGRAQTEYPGPVARPGRPVSLALLFGPPSLLFVGLVLLLPLVALVWRTAESDVFLASVQKPIVIQALRLTAWTSLVTLLLSVALGTPLAYGLARARFPGKRIVDTLVDLPIVLPPVVAGVGLLMAFGRRGLVGQYLQTGFTLPLLDIRVPELSLSFSTTAVILAQLFVSAPFFIRAARAAFAETDREVEDAAAIDGATPWQIFRLVTVPLAIPALSSGLVLCWARAVGEFGATMMFAGNFIGRTQTMPLAIMGAMESDLYAALALSVLLVILSFLALFAYRLLGARRGLAL</sequence>
<dbReference type="InterPro" id="IPR005667">
    <property type="entry name" value="Sulph_transpt2"/>
</dbReference>
<feature type="transmembrane region" description="Helical" evidence="12">
    <location>
        <begin position="271"/>
        <end position="295"/>
    </location>
</feature>
<evidence type="ECO:0000256" key="3">
    <source>
        <dbReference type="ARBA" id="ARBA00011779"/>
    </source>
</evidence>
<dbReference type="PANTHER" id="PTHR30406:SF8">
    <property type="entry name" value="SULFATE TRANSPORT SYSTEM PERMEASE PROTEIN CYST"/>
    <property type="match status" value="1"/>
</dbReference>
<evidence type="ECO:0000256" key="4">
    <source>
        <dbReference type="ARBA" id="ARBA00018710"/>
    </source>
</evidence>
<protein>
    <recommendedName>
        <fullName evidence="4">Molybdenum transport system permease protein ModB</fullName>
    </recommendedName>
</protein>
<dbReference type="InterPro" id="IPR000515">
    <property type="entry name" value="MetI-like"/>
</dbReference>
<evidence type="ECO:0000256" key="6">
    <source>
        <dbReference type="ARBA" id="ARBA00022505"/>
    </source>
</evidence>
<reference evidence="15" key="1">
    <citation type="submission" date="2020-02" db="EMBL/GenBank/DDBJ databases">
        <authorList>
            <person name="Meier V. D."/>
        </authorList>
    </citation>
    <scope>NUCLEOTIDE SEQUENCE</scope>
    <source>
        <strain evidence="15">AVDCRST_MAG18</strain>
    </source>
</reference>
<dbReference type="SUPFAM" id="SSF161098">
    <property type="entry name" value="MetI-like"/>
    <property type="match status" value="1"/>
</dbReference>